<comment type="caution">
    <text evidence="4">The sequence shown here is derived from an EMBL/GenBank/DDBJ whole genome shotgun (WGS) entry which is preliminary data.</text>
</comment>
<sequence length="759" mass="85964">MNALISLFFCLFSAVIQGEQTPLKCDFEPYGTCTDFILDSKWGVTNGQHPLPLDHDHTYNNSTGHYIFYIPDTHIPRKTSIIRSSTWIQPPSDRAMCLQFYYFNSLLRDSAIDIDFVRGDQGEFVYTVAAVQQQVLDWTLISIPLPSEKFLVQLEFNSTLDGILLDDLSIDNCIGPLPLSQKTIYSCDFESDCDIQTLPYYLYQWENTVAGEAHKKVSFAPQVDHTTANETGHYLWSDTKRYQREAGASGYFYTLETFQLPPNETYCLNFYYYTTANPAQWPTMLRIWAWTRTTTNKLHWLWPYPLDFNYKYAADKWTWAIVPLPAGKYSLLFRIDDRELPATTFSVDDISISTCLYPVTQLDEYASVLNFKCNFDSGDACEMENEGNGREPLPVYNYTVYNGNTVPDKTLGPLFDHTTNSANGSFLYWDYRIPLQPQGLGRMNTLPVEVDVRSCLRFSYYLKSRNLPGTNGTKLNINVGGCMATTLWSFIGDDSNGWQTATVPFKPYACSETFSFDIIQNNVVPIAYAIDDVMIGECQTLPTLIEEDCDKAELLNEHFASINHISSTDDANPTPSITISSNVPQLSGLKVTLNGVEKILLKTDINKACSPGVTSRLLRESAIIISPYIIKIVQQSIDTGIFPSIFKTGYVNALFKDGELTSPSNYRPITLLPALSKAFERIMHFHLYSHLKKNNLLSPLQSGFIRHDSTVNQLVGLVQSIHLETEQSKTTRAVFLDFSKTFDRVWIKGLLKKLEGKGV</sequence>
<dbReference type="InterPro" id="IPR013320">
    <property type="entry name" value="ConA-like_dom_sf"/>
</dbReference>
<feature type="signal peptide" evidence="1">
    <location>
        <begin position="1"/>
        <end position="18"/>
    </location>
</feature>
<evidence type="ECO:0000313" key="3">
    <source>
        <dbReference type="EMBL" id="CAF0904365.1"/>
    </source>
</evidence>
<dbReference type="Pfam" id="PF00629">
    <property type="entry name" value="MAM"/>
    <property type="match status" value="3"/>
</dbReference>
<dbReference type="InterPro" id="IPR051560">
    <property type="entry name" value="MAM_domain-containing"/>
</dbReference>
<protein>
    <recommendedName>
        <fullName evidence="2">MAM domain-containing protein</fullName>
    </recommendedName>
</protein>
<dbReference type="GO" id="GO:0016020">
    <property type="term" value="C:membrane"/>
    <property type="evidence" value="ECO:0007669"/>
    <property type="project" value="InterPro"/>
</dbReference>
<dbReference type="PANTHER" id="PTHR23282">
    <property type="entry name" value="APICAL ENDOSOMAL GLYCOPROTEIN PRECURSOR"/>
    <property type="match status" value="1"/>
</dbReference>
<dbReference type="Pfam" id="PF00078">
    <property type="entry name" value="RVT_1"/>
    <property type="match status" value="1"/>
</dbReference>
<dbReference type="EMBL" id="CAJNOK010003519">
    <property type="protein sequence ID" value="CAF0904365.1"/>
    <property type="molecule type" value="Genomic_DNA"/>
</dbReference>
<dbReference type="SMART" id="SM00137">
    <property type="entry name" value="MAM"/>
    <property type="match status" value="1"/>
</dbReference>
<dbReference type="Gene3D" id="2.60.120.200">
    <property type="match status" value="3"/>
</dbReference>
<feature type="chain" id="PRO_5036273607" description="MAM domain-containing protein" evidence="1">
    <location>
        <begin position="19"/>
        <end position="759"/>
    </location>
</feature>
<dbReference type="InterPro" id="IPR000477">
    <property type="entry name" value="RT_dom"/>
</dbReference>
<dbReference type="PROSITE" id="PS50060">
    <property type="entry name" value="MAM_2"/>
    <property type="match status" value="3"/>
</dbReference>
<dbReference type="Proteomes" id="UP000682733">
    <property type="component" value="Unassembled WGS sequence"/>
</dbReference>
<evidence type="ECO:0000313" key="4">
    <source>
        <dbReference type="EMBL" id="CAF3684542.1"/>
    </source>
</evidence>
<dbReference type="Proteomes" id="UP000677228">
    <property type="component" value="Unassembled WGS sequence"/>
</dbReference>
<dbReference type="InterPro" id="IPR000998">
    <property type="entry name" value="MAM_dom"/>
</dbReference>
<dbReference type="PANTHER" id="PTHR23282:SF101">
    <property type="entry name" value="MAM DOMAIN-CONTAINING PROTEIN"/>
    <property type="match status" value="1"/>
</dbReference>
<name>A0A8S2HV51_9BILA</name>
<reference evidence="4" key="1">
    <citation type="submission" date="2021-02" db="EMBL/GenBank/DDBJ databases">
        <authorList>
            <person name="Nowell W R."/>
        </authorList>
    </citation>
    <scope>NUCLEOTIDE SEQUENCE</scope>
</reference>
<keyword evidence="1" id="KW-0732">Signal</keyword>
<evidence type="ECO:0000313" key="5">
    <source>
        <dbReference type="Proteomes" id="UP000682733"/>
    </source>
</evidence>
<feature type="domain" description="MAM" evidence="2">
    <location>
        <begin position="185"/>
        <end position="357"/>
    </location>
</feature>
<gene>
    <name evidence="3" type="ORF">OVA965_LOCUS9791</name>
    <name evidence="4" type="ORF">TMI583_LOCUS9788</name>
</gene>
<proteinExistence type="predicted"/>
<feature type="domain" description="MAM" evidence="2">
    <location>
        <begin position="23"/>
        <end position="175"/>
    </location>
</feature>
<feature type="domain" description="MAM" evidence="2">
    <location>
        <begin position="371"/>
        <end position="540"/>
    </location>
</feature>
<dbReference type="SUPFAM" id="SSF49899">
    <property type="entry name" value="Concanavalin A-like lectins/glucanases"/>
    <property type="match status" value="3"/>
</dbReference>
<dbReference type="AlphaFoldDB" id="A0A8S2HV51"/>
<organism evidence="4 5">
    <name type="scientific">Didymodactylos carnosus</name>
    <dbReference type="NCBI Taxonomy" id="1234261"/>
    <lineage>
        <taxon>Eukaryota</taxon>
        <taxon>Metazoa</taxon>
        <taxon>Spiralia</taxon>
        <taxon>Gnathifera</taxon>
        <taxon>Rotifera</taxon>
        <taxon>Eurotatoria</taxon>
        <taxon>Bdelloidea</taxon>
        <taxon>Philodinida</taxon>
        <taxon>Philodinidae</taxon>
        <taxon>Didymodactylos</taxon>
    </lineage>
</organism>
<evidence type="ECO:0000259" key="2">
    <source>
        <dbReference type="PROSITE" id="PS50060"/>
    </source>
</evidence>
<accession>A0A8S2HV51</accession>
<dbReference type="EMBL" id="CAJOBA010003521">
    <property type="protein sequence ID" value="CAF3684542.1"/>
    <property type="molecule type" value="Genomic_DNA"/>
</dbReference>
<evidence type="ECO:0000256" key="1">
    <source>
        <dbReference type="SAM" id="SignalP"/>
    </source>
</evidence>